<comment type="caution">
    <text evidence="1">The sequence shown here is derived from an EMBL/GenBank/DDBJ whole genome shotgun (WGS) entry which is preliminary data.</text>
</comment>
<dbReference type="AlphaFoldDB" id="A0A4R6GQN7"/>
<protein>
    <recommendedName>
        <fullName evidence="3">Lipoprotein</fullName>
    </recommendedName>
</protein>
<evidence type="ECO:0008006" key="3">
    <source>
        <dbReference type="Google" id="ProtNLM"/>
    </source>
</evidence>
<sequence>MRDYIFILIFLFFVGLYSCKKESDEYPSTYAAYTISDYRINVYSKDGDITTPELVAKNQSKRNYESDSNKENVFRESISEVTYFSENEAKLTFESEKEDKLRRVKKSGGITFFEKQEISEHPAYGYGHGDFIFDWNKMKPLFYEVVDVPVEPGYMKVVKAKHCFFAIEKNEELIFPIYEIEGRFYDDTDLNGNYFPRYSFLTIFPSNNEFDGSKVELNDYNDTLVVFQYNIKMKKISW</sequence>
<reference evidence="1 2" key="1">
    <citation type="submission" date="2019-03" db="EMBL/GenBank/DDBJ databases">
        <title>Freshwater and sediment microbial communities from various areas in North America, analyzing microbe dynamics in response to fracking.</title>
        <authorList>
            <person name="Lamendella R."/>
        </authorList>
    </citation>
    <scope>NUCLEOTIDE SEQUENCE [LARGE SCALE GENOMIC DNA]</scope>
    <source>
        <strain evidence="1 2">114D</strain>
    </source>
</reference>
<dbReference type="PROSITE" id="PS51257">
    <property type="entry name" value="PROKAR_LIPOPROTEIN"/>
    <property type="match status" value="1"/>
</dbReference>
<accession>A0A4R6GQN7</accession>
<dbReference type="RefSeq" id="WP_133466212.1">
    <property type="nucleotide sequence ID" value="NZ_SNWI01000009.1"/>
</dbReference>
<evidence type="ECO:0000313" key="1">
    <source>
        <dbReference type="EMBL" id="TDN97599.1"/>
    </source>
</evidence>
<evidence type="ECO:0000313" key="2">
    <source>
        <dbReference type="Proteomes" id="UP000294848"/>
    </source>
</evidence>
<proteinExistence type="predicted"/>
<dbReference type="Proteomes" id="UP000294848">
    <property type="component" value="Unassembled WGS sequence"/>
</dbReference>
<name>A0A4R6GQN7_9BACT</name>
<organism evidence="1 2">
    <name type="scientific">Sunxiuqinia elliptica</name>
    <dbReference type="NCBI Taxonomy" id="655355"/>
    <lineage>
        <taxon>Bacteria</taxon>
        <taxon>Pseudomonadati</taxon>
        <taxon>Bacteroidota</taxon>
        <taxon>Bacteroidia</taxon>
        <taxon>Marinilabiliales</taxon>
        <taxon>Prolixibacteraceae</taxon>
        <taxon>Sunxiuqinia</taxon>
    </lineage>
</organism>
<gene>
    <name evidence="1" type="ORF">DET52_1091</name>
</gene>
<dbReference type="EMBL" id="SNWI01000009">
    <property type="protein sequence ID" value="TDN97599.1"/>
    <property type="molecule type" value="Genomic_DNA"/>
</dbReference>